<feature type="compositionally biased region" description="Low complexity" evidence="7">
    <location>
        <begin position="202"/>
        <end position="213"/>
    </location>
</feature>
<evidence type="ECO:0000256" key="7">
    <source>
        <dbReference type="SAM" id="MobiDB-lite"/>
    </source>
</evidence>
<keyword evidence="8" id="KW-0812">Transmembrane</keyword>
<keyword evidence="12" id="KW-1185">Reference proteome</keyword>
<evidence type="ECO:0000256" key="2">
    <source>
        <dbReference type="ARBA" id="ARBA00022670"/>
    </source>
</evidence>
<feature type="domain" description="Peptidase S8/S53" evidence="10">
    <location>
        <begin position="255"/>
        <end position="505"/>
    </location>
</feature>
<evidence type="ECO:0000313" key="11">
    <source>
        <dbReference type="EMBL" id="ORA08508.1"/>
    </source>
</evidence>
<dbReference type="Pfam" id="PF00082">
    <property type="entry name" value="Peptidase_S8"/>
    <property type="match status" value="1"/>
</dbReference>
<gene>
    <name evidence="11" type="ORF">BST14_23995</name>
</gene>
<feature type="chain" id="PRO_5013185056" evidence="9">
    <location>
        <begin position="30"/>
        <end position="577"/>
    </location>
</feature>
<proteinExistence type="inferred from homology"/>
<evidence type="ECO:0000256" key="9">
    <source>
        <dbReference type="SAM" id="SignalP"/>
    </source>
</evidence>
<evidence type="ECO:0000256" key="6">
    <source>
        <dbReference type="PROSITE-ProRule" id="PRU01240"/>
    </source>
</evidence>
<name>A0A1W9Z7B1_MYCAI</name>
<dbReference type="NCBIfam" id="TIGR03921">
    <property type="entry name" value="T7SS_mycosin"/>
    <property type="match status" value="1"/>
</dbReference>
<feature type="compositionally biased region" description="Pro residues" evidence="7">
    <location>
        <begin position="214"/>
        <end position="248"/>
    </location>
</feature>
<keyword evidence="8" id="KW-0472">Membrane</keyword>
<evidence type="ECO:0000313" key="12">
    <source>
        <dbReference type="Proteomes" id="UP000192707"/>
    </source>
</evidence>
<dbReference type="PANTHER" id="PTHR42884">
    <property type="entry name" value="PROPROTEIN CONVERTASE SUBTILISIN/KEXIN-RELATED"/>
    <property type="match status" value="1"/>
</dbReference>
<feature type="signal peptide" evidence="9">
    <location>
        <begin position="1"/>
        <end position="29"/>
    </location>
</feature>
<feature type="transmembrane region" description="Helical" evidence="8">
    <location>
        <begin position="546"/>
        <end position="570"/>
    </location>
</feature>
<reference evidence="11 12" key="1">
    <citation type="submission" date="2016-12" db="EMBL/GenBank/DDBJ databases">
        <title>The new phylogeny of genus Mycobacterium.</title>
        <authorList>
            <person name="Tortoli E."/>
            <person name="Trovato A."/>
            <person name="Cirillo D.M."/>
        </authorList>
    </citation>
    <scope>NUCLEOTIDE SEQUENCE [LARGE SCALE GENOMIC DNA]</scope>
    <source>
        <strain evidence="11 12">DSM 45069</strain>
    </source>
</reference>
<comment type="caution">
    <text evidence="11">The sequence shown here is derived from an EMBL/GenBank/DDBJ whole genome shotgun (WGS) entry which is preliminary data.</text>
</comment>
<organism evidence="11 12">
    <name type="scientific">Mycobacterium arosiense ATCC BAA-1401 = DSM 45069</name>
    <dbReference type="NCBI Taxonomy" id="1265311"/>
    <lineage>
        <taxon>Bacteria</taxon>
        <taxon>Bacillati</taxon>
        <taxon>Actinomycetota</taxon>
        <taxon>Actinomycetes</taxon>
        <taxon>Mycobacteriales</taxon>
        <taxon>Mycobacteriaceae</taxon>
        <taxon>Mycobacterium</taxon>
        <taxon>Mycobacterium avium complex (MAC)</taxon>
    </lineage>
</organism>
<accession>A0A1W9Z7B1</accession>
<dbReference type="GO" id="GO:0016485">
    <property type="term" value="P:protein processing"/>
    <property type="evidence" value="ECO:0007669"/>
    <property type="project" value="TreeGrafter"/>
</dbReference>
<evidence type="ECO:0000256" key="1">
    <source>
        <dbReference type="ARBA" id="ARBA00011073"/>
    </source>
</evidence>
<protein>
    <submittedName>
        <fullName evidence="11">Type VII secretion-associated serine protease mycosin</fullName>
    </submittedName>
</protein>
<dbReference type="PANTHER" id="PTHR42884:SF14">
    <property type="entry name" value="NEUROENDOCRINE CONVERTASE 1"/>
    <property type="match status" value="1"/>
</dbReference>
<dbReference type="SUPFAM" id="SSF52743">
    <property type="entry name" value="Subtilisin-like"/>
    <property type="match status" value="1"/>
</dbReference>
<feature type="compositionally biased region" description="Pro residues" evidence="7">
    <location>
        <begin position="166"/>
        <end position="191"/>
    </location>
</feature>
<keyword evidence="4 6" id="KW-0378">Hydrolase</keyword>
<dbReference type="InterPro" id="IPR023827">
    <property type="entry name" value="Peptidase_S8_Asp-AS"/>
</dbReference>
<dbReference type="PROSITE" id="PS51892">
    <property type="entry name" value="SUBTILASE"/>
    <property type="match status" value="1"/>
</dbReference>
<feature type="active site" description="Charge relay system" evidence="6">
    <location>
        <position position="131"/>
    </location>
</feature>
<evidence type="ECO:0000256" key="4">
    <source>
        <dbReference type="ARBA" id="ARBA00022801"/>
    </source>
</evidence>
<evidence type="ECO:0000256" key="5">
    <source>
        <dbReference type="ARBA" id="ARBA00022825"/>
    </source>
</evidence>
<feature type="active site" description="Charge relay system" evidence="6">
    <location>
        <position position="458"/>
    </location>
</feature>
<keyword evidence="5 6" id="KW-0720">Serine protease</keyword>
<keyword evidence="2 6" id="KW-0645">Protease</keyword>
<feature type="region of interest" description="Disordered" evidence="7">
    <location>
        <begin position="143"/>
        <end position="256"/>
    </location>
</feature>
<evidence type="ECO:0000256" key="8">
    <source>
        <dbReference type="SAM" id="Phobius"/>
    </source>
</evidence>
<feature type="region of interest" description="Disordered" evidence="7">
    <location>
        <begin position="32"/>
        <end position="52"/>
    </location>
</feature>
<feature type="active site" description="Charge relay system" evidence="6">
    <location>
        <position position="99"/>
    </location>
</feature>
<evidence type="ECO:0000256" key="3">
    <source>
        <dbReference type="ARBA" id="ARBA00022729"/>
    </source>
</evidence>
<dbReference type="GO" id="GO:0005886">
    <property type="term" value="C:plasma membrane"/>
    <property type="evidence" value="ECO:0007669"/>
    <property type="project" value="TreeGrafter"/>
</dbReference>
<dbReference type="PROSITE" id="PS00136">
    <property type="entry name" value="SUBTILASE_ASP"/>
    <property type="match status" value="1"/>
</dbReference>
<evidence type="ECO:0000259" key="10">
    <source>
        <dbReference type="Pfam" id="PF00082"/>
    </source>
</evidence>
<dbReference type="InterPro" id="IPR000209">
    <property type="entry name" value="Peptidase_S8/S53_dom"/>
</dbReference>
<keyword evidence="8" id="KW-1133">Transmembrane helix</keyword>
<comment type="similarity">
    <text evidence="1 6">Belongs to the peptidase S8 family.</text>
</comment>
<dbReference type="InterPro" id="IPR023834">
    <property type="entry name" value="T7SS_pept_S8A_mycosin"/>
</dbReference>
<dbReference type="PRINTS" id="PR01217">
    <property type="entry name" value="PRICHEXTENSN"/>
</dbReference>
<keyword evidence="3 9" id="KW-0732">Signal</keyword>
<dbReference type="InterPro" id="IPR036852">
    <property type="entry name" value="Peptidase_S8/S53_dom_sf"/>
</dbReference>
<dbReference type="AlphaFoldDB" id="A0A1W9Z7B1"/>
<dbReference type="EMBL" id="MVHG01000094">
    <property type="protein sequence ID" value="ORA08508.1"/>
    <property type="molecule type" value="Genomic_DNA"/>
</dbReference>
<dbReference type="GO" id="GO:0004252">
    <property type="term" value="F:serine-type endopeptidase activity"/>
    <property type="evidence" value="ECO:0007669"/>
    <property type="project" value="UniProtKB-UniRule"/>
</dbReference>
<dbReference type="Proteomes" id="UP000192707">
    <property type="component" value="Unassembled WGS sequence"/>
</dbReference>
<dbReference type="Gene3D" id="3.40.50.200">
    <property type="entry name" value="Peptidase S8/S53 domain"/>
    <property type="match status" value="2"/>
</dbReference>
<sequence length="577" mass="58522">MSRAKLCAAVSTVVVVGFTGLWGAPPVGAVEPPQIDVGATPPDGPPGPDQPMRQGAFCTKVGTLPGTDYRVQPHYLDMLDLAEAWRFGRGAGQRVAVIDTGVSPHPRLPDLIGGGDYVVAGGDGLADCDAHGTIVASLIAAQPADGKTPLPPPRQGRHPDTVPTTEAPPPPPPPQTVTVQVPPPPPPPPPDGASWQPRPHQQVVVPAGQAKPAPQGPAPGPDDPVPPGPTEPPAPPPPGGPSPPPPPAAVGAVPAADGFSGVAPDVQVIAIRQSSKAFSPKDAFAGNQDPATRRKAGDIRTMARAIVHAANMGATVINISEVSCMTATDMIDQRDLGAAIHYAAVDRNVVIVAAAGNAGDEGGNDCKQNPIYNPLTPNDPRDWAGVTTVATPAWFSDYVLTVGAVDSTGAPLDSSMAGPWVSIAAPGTDIESLSPRDDGLMNAVEGTKNTLVAPAGTSFSAAIVSGVAALVRAKYPQLTAHQVINRLLATARAPARGVDNQVGHGIVDPVAALTYDLPPGEPVGPQRLAAPLVLAPPKVGRDMTPVWVAGAGVGGLALLGSVVLGSAALMRRRGARS</sequence>